<dbReference type="STRING" id="1798480.A2851_04420"/>
<keyword evidence="7 11" id="KW-0418">Kinase</keyword>
<sequence>MYNSGMRGKFIVLEGGEGSGKSVQMGRLREMLPKGTVFTRDPGGVETGEDIRRMVLSKEARGIDTATELLLFMAARTQLIAELIAPALENGKMVICDRYILSTIAYQVYGRQKREYLPLVKSVFAAVNRGCVPDVTIFLDVSPEVGLARAHARLEAPNRFDEEAVAFHERVREGYKKHLSEYGKPFIIDADRPIEEVWHNIEEAVQSMF</sequence>
<dbReference type="EC" id="2.7.4.9" evidence="2 11"/>
<evidence type="ECO:0000256" key="5">
    <source>
        <dbReference type="ARBA" id="ARBA00022727"/>
    </source>
</evidence>
<keyword evidence="5 11" id="KW-0545">Nucleotide biosynthesis</keyword>
<feature type="binding site" evidence="11">
    <location>
        <begin position="15"/>
        <end position="22"/>
    </location>
    <ligand>
        <name>ATP</name>
        <dbReference type="ChEBI" id="CHEBI:30616"/>
    </ligand>
</feature>
<proteinExistence type="inferred from homology"/>
<evidence type="ECO:0000259" key="12">
    <source>
        <dbReference type="Pfam" id="PF02223"/>
    </source>
</evidence>
<dbReference type="GO" id="GO:0006233">
    <property type="term" value="P:dTDP biosynthetic process"/>
    <property type="evidence" value="ECO:0007669"/>
    <property type="project" value="InterPro"/>
</dbReference>
<dbReference type="Proteomes" id="UP000176863">
    <property type="component" value="Unassembled WGS sequence"/>
</dbReference>
<dbReference type="SUPFAM" id="SSF52540">
    <property type="entry name" value="P-loop containing nucleoside triphosphate hydrolases"/>
    <property type="match status" value="1"/>
</dbReference>
<dbReference type="GO" id="GO:0004798">
    <property type="term" value="F:dTMP kinase activity"/>
    <property type="evidence" value="ECO:0007669"/>
    <property type="project" value="UniProtKB-UniRule"/>
</dbReference>
<name>A0A1F6CUR4_9BACT</name>
<dbReference type="GO" id="GO:0006227">
    <property type="term" value="P:dUDP biosynthetic process"/>
    <property type="evidence" value="ECO:0007669"/>
    <property type="project" value="TreeGrafter"/>
</dbReference>
<comment type="caution">
    <text evidence="13">The sequence shown here is derived from an EMBL/GenBank/DDBJ whole genome shotgun (WGS) entry which is preliminary data.</text>
</comment>
<dbReference type="GO" id="GO:0006235">
    <property type="term" value="P:dTTP biosynthetic process"/>
    <property type="evidence" value="ECO:0007669"/>
    <property type="project" value="UniProtKB-UniRule"/>
</dbReference>
<evidence type="ECO:0000256" key="11">
    <source>
        <dbReference type="HAMAP-Rule" id="MF_00165"/>
    </source>
</evidence>
<dbReference type="GO" id="GO:0005524">
    <property type="term" value="F:ATP binding"/>
    <property type="evidence" value="ECO:0007669"/>
    <property type="project" value="UniProtKB-UniRule"/>
</dbReference>
<protein>
    <recommendedName>
        <fullName evidence="3 11">Thymidylate kinase</fullName>
        <ecNumber evidence="2 11">2.7.4.9</ecNumber>
    </recommendedName>
    <alternativeName>
        <fullName evidence="11">dTMP kinase</fullName>
    </alternativeName>
</protein>
<evidence type="ECO:0000256" key="8">
    <source>
        <dbReference type="ARBA" id="ARBA00022840"/>
    </source>
</evidence>
<dbReference type="PROSITE" id="PS01331">
    <property type="entry name" value="THYMIDYLATE_KINASE"/>
    <property type="match status" value="1"/>
</dbReference>
<keyword evidence="4 11" id="KW-0808">Transferase</keyword>
<reference evidence="13 14" key="1">
    <citation type="journal article" date="2016" name="Nat. Commun.">
        <title>Thousands of microbial genomes shed light on interconnected biogeochemical processes in an aquifer system.</title>
        <authorList>
            <person name="Anantharaman K."/>
            <person name="Brown C.T."/>
            <person name="Hug L.A."/>
            <person name="Sharon I."/>
            <person name="Castelle C.J."/>
            <person name="Probst A.J."/>
            <person name="Thomas B.C."/>
            <person name="Singh A."/>
            <person name="Wilkins M.J."/>
            <person name="Karaoz U."/>
            <person name="Brodie E.L."/>
            <person name="Williams K.H."/>
            <person name="Hubbard S.S."/>
            <person name="Banfield J.F."/>
        </authorList>
    </citation>
    <scope>NUCLEOTIDE SEQUENCE [LARGE SCALE GENOMIC DNA]</scope>
</reference>
<dbReference type="InterPro" id="IPR039430">
    <property type="entry name" value="Thymidylate_kin-like_dom"/>
</dbReference>
<dbReference type="InterPro" id="IPR018095">
    <property type="entry name" value="Thymidylate_kin_CS"/>
</dbReference>
<comment type="function">
    <text evidence="10 11">Phosphorylation of dTMP to form dTDP in both de novo and salvage pathways of dTTP synthesis.</text>
</comment>
<keyword evidence="6 11" id="KW-0547">Nucleotide-binding</keyword>
<evidence type="ECO:0000256" key="1">
    <source>
        <dbReference type="ARBA" id="ARBA00009776"/>
    </source>
</evidence>
<keyword evidence="8 11" id="KW-0067">ATP-binding</keyword>
<evidence type="ECO:0000256" key="10">
    <source>
        <dbReference type="ARBA" id="ARBA00057735"/>
    </source>
</evidence>
<dbReference type="EMBL" id="MFKT01000021">
    <property type="protein sequence ID" value="OGG52904.1"/>
    <property type="molecule type" value="Genomic_DNA"/>
</dbReference>
<gene>
    <name evidence="11" type="primary">tmk</name>
    <name evidence="13" type="ORF">A2851_04420</name>
</gene>
<comment type="catalytic activity">
    <reaction evidence="9 11">
        <text>dTMP + ATP = dTDP + ADP</text>
        <dbReference type="Rhea" id="RHEA:13517"/>
        <dbReference type="ChEBI" id="CHEBI:30616"/>
        <dbReference type="ChEBI" id="CHEBI:58369"/>
        <dbReference type="ChEBI" id="CHEBI:63528"/>
        <dbReference type="ChEBI" id="CHEBI:456216"/>
        <dbReference type="EC" id="2.7.4.9"/>
    </reaction>
</comment>
<dbReference type="Gene3D" id="3.40.50.300">
    <property type="entry name" value="P-loop containing nucleotide triphosphate hydrolases"/>
    <property type="match status" value="1"/>
</dbReference>
<evidence type="ECO:0000256" key="9">
    <source>
        <dbReference type="ARBA" id="ARBA00048743"/>
    </source>
</evidence>
<dbReference type="PANTHER" id="PTHR10344">
    <property type="entry name" value="THYMIDYLATE KINASE"/>
    <property type="match status" value="1"/>
</dbReference>
<dbReference type="AlphaFoldDB" id="A0A1F6CUR4"/>
<dbReference type="NCBIfam" id="TIGR00041">
    <property type="entry name" value="DTMP_kinase"/>
    <property type="match status" value="1"/>
</dbReference>
<dbReference type="CDD" id="cd01672">
    <property type="entry name" value="TMPK"/>
    <property type="match status" value="1"/>
</dbReference>
<evidence type="ECO:0000256" key="3">
    <source>
        <dbReference type="ARBA" id="ARBA00017144"/>
    </source>
</evidence>
<organism evidence="13 14">
    <name type="scientific">Candidatus Kaiserbacteria bacterium RIFCSPHIGHO2_01_FULL_53_29</name>
    <dbReference type="NCBI Taxonomy" id="1798480"/>
    <lineage>
        <taxon>Bacteria</taxon>
        <taxon>Candidatus Kaiseribacteriota</taxon>
    </lineage>
</organism>
<evidence type="ECO:0000256" key="4">
    <source>
        <dbReference type="ARBA" id="ARBA00022679"/>
    </source>
</evidence>
<dbReference type="InterPro" id="IPR027417">
    <property type="entry name" value="P-loop_NTPase"/>
</dbReference>
<dbReference type="Pfam" id="PF02223">
    <property type="entry name" value="Thymidylate_kin"/>
    <property type="match status" value="1"/>
</dbReference>
<dbReference type="FunFam" id="3.40.50.300:FF:000225">
    <property type="entry name" value="Thymidylate kinase"/>
    <property type="match status" value="1"/>
</dbReference>
<evidence type="ECO:0000256" key="2">
    <source>
        <dbReference type="ARBA" id="ARBA00012980"/>
    </source>
</evidence>
<evidence type="ECO:0000313" key="14">
    <source>
        <dbReference type="Proteomes" id="UP000176863"/>
    </source>
</evidence>
<comment type="similarity">
    <text evidence="1 11">Belongs to the thymidylate kinase family.</text>
</comment>
<evidence type="ECO:0000256" key="7">
    <source>
        <dbReference type="ARBA" id="ARBA00022777"/>
    </source>
</evidence>
<feature type="domain" description="Thymidylate kinase-like" evidence="12">
    <location>
        <begin position="13"/>
        <end position="200"/>
    </location>
</feature>
<evidence type="ECO:0000313" key="13">
    <source>
        <dbReference type="EMBL" id="OGG52904.1"/>
    </source>
</evidence>
<dbReference type="GO" id="GO:0005829">
    <property type="term" value="C:cytosol"/>
    <property type="evidence" value="ECO:0007669"/>
    <property type="project" value="TreeGrafter"/>
</dbReference>
<dbReference type="PANTHER" id="PTHR10344:SF4">
    <property type="entry name" value="UMP-CMP KINASE 2, MITOCHONDRIAL"/>
    <property type="match status" value="1"/>
</dbReference>
<evidence type="ECO:0000256" key="6">
    <source>
        <dbReference type="ARBA" id="ARBA00022741"/>
    </source>
</evidence>
<dbReference type="InterPro" id="IPR018094">
    <property type="entry name" value="Thymidylate_kinase"/>
</dbReference>
<dbReference type="HAMAP" id="MF_00165">
    <property type="entry name" value="Thymidylate_kinase"/>
    <property type="match status" value="1"/>
</dbReference>
<accession>A0A1F6CUR4</accession>